<dbReference type="CDD" id="cd19941">
    <property type="entry name" value="TIL"/>
    <property type="match status" value="4"/>
</dbReference>
<dbReference type="PROSITE" id="PS00022">
    <property type="entry name" value="EGF_1"/>
    <property type="match status" value="1"/>
</dbReference>
<feature type="disulfide bond" evidence="6">
    <location>
        <begin position="1329"/>
        <end position="1347"/>
    </location>
</feature>
<dbReference type="InterPro" id="IPR036084">
    <property type="entry name" value="Ser_inhib-like_sf"/>
</dbReference>
<evidence type="ECO:0000313" key="12">
    <source>
        <dbReference type="Proteomes" id="UP001634394"/>
    </source>
</evidence>
<evidence type="ECO:0000256" key="7">
    <source>
        <dbReference type="SAM" id="MobiDB-lite"/>
    </source>
</evidence>
<feature type="signal peptide" evidence="8">
    <location>
        <begin position="1"/>
        <end position="25"/>
    </location>
</feature>
<feature type="domain" description="VWFD" evidence="10">
    <location>
        <begin position="918"/>
        <end position="1086"/>
    </location>
</feature>
<dbReference type="SMART" id="SM00192">
    <property type="entry name" value="LDLa"/>
    <property type="match status" value="6"/>
</dbReference>
<keyword evidence="4" id="KW-0325">Glycoprotein</keyword>
<dbReference type="EMBL" id="JBJQND010000019">
    <property type="protein sequence ID" value="KAL3832282.1"/>
    <property type="molecule type" value="Genomic_DNA"/>
</dbReference>
<dbReference type="InterPro" id="IPR014853">
    <property type="entry name" value="VWF/SSPO/ZAN-like_Cys-rich_dom"/>
</dbReference>
<dbReference type="InterPro" id="IPR036055">
    <property type="entry name" value="LDL_receptor-like_sf"/>
</dbReference>
<feature type="disulfide bond" evidence="6">
    <location>
        <begin position="1303"/>
        <end position="1318"/>
    </location>
</feature>
<organism evidence="11 12">
    <name type="scientific">Sinanodonta woodiana</name>
    <name type="common">Chinese pond mussel</name>
    <name type="synonym">Anodonta woodiana</name>
    <dbReference type="NCBI Taxonomy" id="1069815"/>
    <lineage>
        <taxon>Eukaryota</taxon>
        <taxon>Metazoa</taxon>
        <taxon>Spiralia</taxon>
        <taxon>Lophotrochozoa</taxon>
        <taxon>Mollusca</taxon>
        <taxon>Bivalvia</taxon>
        <taxon>Autobranchia</taxon>
        <taxon>Heteroconchia</taxon>
        <taxon>Palaeoheterodonta</taxon>
        <taxon>Unionida</taxon>
        <taxon>Unionoidea</taxon>
        <taxon>Unionidae</taxon>
        <taxon>Unioninae</taxon>
        <taxon>Sinanodonta</taxon>
    </lineage>
</organism>
<feature type="non-terminal residue" evidence="11">
    <location>
        <position position="2292"/>
    </location>
</feature>
<evidence type="ECO:0000256" key="3">
    <source>
        <dbReference type="ARBA" id="ARBA00023157"/>
    </source>
</evidence>
<dbReference type="SMART" id="SM00181">
    <property type="entry name" value="EGF"/>
    <property type="match status" value="1"/>
</dbReference>
<evidence type="ECO:0000256" key="4">
    <source>
        <dbReference type="ARBA" id="ARBA00023180"/>
    </source>
</evidence>
<evidence type="ECO:0000256" key="2">
    <source>
        <dbReference type="ARBA" id="ARBA00022525"/>
    </source>
</evidence>
<feature type="disulfide bond" evidence="6">
    <location>
        <begin position="1384"/>
        <end position="1399"/>
    </location>
</feature>
<dbReference type="PROSITE" id="PS01186">
    <property type="entry name" value="EGF_2"/>
    <property type="match status" value="1"/>
</dbReference>
<dbReference type="GO" id="GO:0005576">
    <property type="term" value="C:extracellular region"/>
    <property type="evidence" value="ECO:0007669"/>
    <property type="project" value="UniProtKB-SubCell"/>
</dbReference>
<dbReference type="PRINTS" id="PR00261">
    <property type="entry name" value="LDLRECEPTOR"/>
</dbReference>
<gene>
    <name evidence="11" type="ORF">ACJMK2_023940</name>
</gene>
<dbReference type="Pfam" id="PF00057">
    <property type="entry name" value="Ldl_recept_a"/>
    <property type="match status" value="5"/>
</dbReference>
<feature type="domain" description="VWFD" evidence="10">
    <location>
        <begin position="65"/>
        <end position="247"/>
    </location>
</feature>
<comment type="subcellular location">
    <subcellularLocation>
        <location evidence="1">Secreted</location>
    </subcellularLocation>
</comment>
<dbReference type="CDD" id="cd00112">
    <property type="entry name" value="LDLa"/>
    <property type="match status" value="6"/>
</dbReference>
<dbReference type="FunFam" id="4.10.400.10:FF:000065">
    <property type="entry name" value="Transmembrane protease serine 7"/>
    <property type="match status" value="1"/>
</dbReference>
<evidence type="ECO:0000256" key="8">
    <source>
        <dbReference type="SAM" id="SignalP"/>
    </source>
</evidence>
<dbReference type="SUPFAM" id="SSF57567">
    <property type="entry name" value="Serine protease inhibitors"/>
    <property type="match status" value="4"/>
</dbReference>
<dbReference type="PANTHER" id="PTHR11339">
    <property type="entry name" value="EXTRACELLULAR MATRIX GLYCOPROTEIN RELATED"/>
    <property type="match status" value="1"/>
</dbReference>
<dbReference type="PANTHER" id="PTHR11339:SF396">
    <property type="entry name" value="SCO-SPONDIN"/>
    <property type="match status" value="1"/>
</dbReference>
<evidence type="ECO:0000256" key="5">
    <source>
        <dbReference type="PROSITE-ProRule" id="PRU00076"/>
    </source>
</evidence>
<comment type="caution">
    <text evidence="11">The sequence shown here is derived from an EMBL/GenBank/DDBJ whole genome shotgun (WGS) entry which is preliminary data.</text>
</comment>
<keyword evidence="8" id="KW-0732">Signal</keyword>
<evidence type="ECO:0000259" key="9">
    <source>
        <dbReference type="PROSITE" id="PS50026"/>
    </source>
</evidence>
<keyword evidence="2" id="KW-0964">Secreted</keyword>
<keyword evidence="12" id="KW-1185">Reference proteome</keyword>
<feature type="disulfide bond" evidence="6">
    <location>
        <begin position="1291"/>
        <end position="1309"/>
    </location>
</feature>
<feature type="disulfide bond" evidence="6">
    <location>
        <begin position="1284"/>
        <end position="1296"/>
    </location>
</feature>
<feature type="region of interest" description="Disordered" evidence="7">
    <location>
        <begin position="1914"/>
        <end position="1947"/>
    </location>
</feature>
<feature type="region of interest" description="Disordered" evidence="7">
    <location>
        <begin position="1824"/>
        <end position="1844"/>
    </location>
</feature>
<feature type="disulfide bond" evidence="6">
    <location>
        <begin position="2079"/>
        <end position="2094"/>
    </location>
</feature>
<dbReference type="InterPro" id="IPR023415">
    <property type="entry name" value="LDLR_class-A_CS"/>
</dbReference>
<dbReference type="PROSITE" id="PS50026">
    <property type="entry name" value="EGF_3"/>
    <property type="match status" value="1"/>
</dbReference>
<protein>
    <recommendedName>
        <fullName evidence="13">SCO-spondin</fullName>
    </recommendedName>
</protein>
<accession>A0ABD3T7B6</accession>
<feature type="disulfide bond" evidence="6">
    <location>
        <begin position="1372"/>
        <end position="1390"/>
    </location>
</feature>
<dbReference type="FunFam" id="2.10.25.10:FF:000055">
    <property type="entry name" value="alpha-tectorin isoform X1"/>
    <property type="match status" value="2"/>
</dbReference>
<keyword evidence="3 5" id="KW-1015">Disulfide bond</keyword>
<dbReference type="InterPro" id="IPR000742">
    <property type="entry name" value="EGF"/>
</dbReference>
<dbReference type="Pfam" id="PF00094">
    <property type="entry name" value="VWD"/>
    <property type="match status" value="3"/>
</dbReference>
<dbReference type="PROSITE" id="PS50068">
    <property type="entry name" value="LDLRA_2"/>
    <property type="match status" value="6"/>
</dbReference>
<dbReference type="InterPro" id="IPR002172">
    <property type="entry name" value="LDrepeatLR_classA_rpt"/>
</dbReference>
<evidence type="ECO:0000313" key="11">
    <source>
        <dbReference type="EMBL" id="KAL3832282.1"/>
    </source>
</evidence>
<feature type="disulfide bond" evidence="6">
    <location>
        <begin position="1322"/>
        <end position="1334"/>
    </location>
</feature>
<dbReference type="SUPFAM" id="SSF57196">
    <property type="entry name" value="EGF/Laminin"/>
    <property type="match status" value="1"/>
</dbReference>
<name>A0ABD3T7B6_SINWO</name>
<dbReference type="Pfam" id="PF01826">
    <property type="entry name" value="TIL"/>
    <property type="match status" value="4"/>
</dbReference>
<dbReference type="PROSITE" id="PS51233">
    <property type="entry name" value="VWFD"/>
    <property type="match status" value="3"/>
</dbReference>
<evidence type="ECO:0000256" key="1">
    <source>
        <dbReference type="ARBA" id="ARBA00004613"/>
    </source>
</evidence>
<dbReference type="SMART" id="SM00832">
    <property type="entry name" value="C8"/>
    <property type="match status" value="3"/>
</dbReference>
<sequence>MDLLVLTNNIFVTLAALCDPPCANGGVCVEPSDCNCLPGFTGYRCDDLRNLETNVVAQTFDVPFRTCLNFGRSFFRTFDGLEYQFAGACTYVLATDLDNTKWTVEATMLNCNQWDTCRKRLKVYIYSGDSVETESGVIKMNGQIVNVSADVPLQTPLKSFTVSVSGEWVFIESPYGLKVKVDAQSTIYITLDKLKAQGASIGGLCGNFNDIPDKTDEFILRTNGHYTSSAFEFANSWKVVDTHDECQNAGSIPNYCGDNTTLLTEAEKACSVMMSHLFKECHTVVDVRIWFSMCMNFYCGASTQNEREIAKCNYIDAYARECTRFNILVSWRSNILCPKSCPAGLEYSDCASPCPRTCQALHYVMPAECMNECVSGCQCPSGTFLQDGLCVQPEECQCEYNRQRYNDGDEIKMSCNKCKCNKGRWMCATNRCASTCLIFGLNHVVTFDGTKYDFAPPTTSCEYTLVEPDNQDLTADPRASLNIYALTSGCPPSARHCVYGVKVETGGASVILNGDSIVINGIDYSLSINDRPYTSRTIYVKQVTSLFRMIKGFGFQILYGDQRLYVNVDPYYDNKVRGLCGKFNYLASDDMKVPSGITVAHVRDFVDAYSSQNCPSSIQPIDDCLLSNATKSHGEQSCRHILDSAELFRDCIGLGVDFTYYYYKCMFDVCAATQQQNLYPMCVVTAVVARECALAGAEIDWKSYQDLRTQCVEIVKCTASEGTGTLYTECASSCRGHCRDFEISDSNCEEECVPGCQCPSSNYLDDHGQCVAIEDCTCYDKYNVNPEEQIFNSGEMIMRQCSTCECLNATWQCDNTTDCIQEVLCPNNQVWLGGAPYCQPTCDMYTNAVDCPSDTYYEGCGCPQDLVMSPNGTCISLDECPCMYGSTWYPHGSELKIGCKVMRCKARNWAKISENCPGVCWTSGDPHYSSFDGQSYSFQGQCNYVLVRDRLNSPSKFEVTVENVACGTTGVTCTKSVLIRIMDITIHLIRGKNITIDGNTISAEKYVTEGLVIMTVGLFTFVTSETLNFTVQYDEGTRVYVYLGAEWKGNVEGLCGDYDGESVNDFGVELNAVDFGNSWKVKSSCADVTYPTPEQDLPCPDSLSYRESWARESCSLILMGDTFAECRDYVGETLVNQYYTECLYDACRCDFGGDCECLCTALANFADHCANFGFPVKWRHQRLCPIQCETHFQYLACGSPCPMTCRNIGDSPEPHCNVTTCVEGCFCPDGYIQDGSSCVPAEECPCFINGIQFPKGAVIVKNCQNCTCVNGKFHCVGENCTIACLETEFTCDNLECIRSAYLCDGVPDCADGTDEYNCGRTCMDGEFTCANGMCIPESYVCDGENDCGFADESDEQNCVTAPTCEDPRTFQCTIGKCLPSILRCDRHDDCGDGSDEVGCNCTCTNNLFTCGSCECVNQLQQCDGILDCMDNSDENGCACKENEFTCVSGNQCVPTDSRCNDTVECTDGSDESDALCIKTTVTMTTLAPSTTLTTIKTTIFTTTTVTTLAPTITSAPLPSSTACVFNEIMSNSSVIPNYSIVSDIDEVNKYIENLRPGGDSPLLVFPEELEIKIHLPPATPVESVWFPVHENVDGFMVDILLPNGTDPIPVNNGTIFRGDDKVHLDSRTEADAVIIILVTKQNTTEPYKVKLEIIACVSMSTVAPSTPVTPRVSTLSTAATTVCEEADGMSQPIYIPDKYIMVNDDMVADVSQLRDVLKSPLQSNKTDLNITVDMPADTTLTLVSLPVSDNVKGFNITIITSDGRTIPIQDGKVFGPHGYAFIPSNETVVKIIIEITGKVDESVPMNISLEIVGCFHPVTTTPSVSTISTASTTTPSVSTISTASTTTPSASAISTASTTTPSVSTISTASAATPVTTISATTTPIVSSTVKPPTTICPERSIDGTSPDIFLNASSNEQGFPPQNAMLQPDGQPATSWKPDPNSTDSEHKLEVKVLSAGSVTITEIEFAIKNVAKVVIEYQPSGFGKVSNIANNTEKSHVKFSTPNGQVDSGFKLGIYPARAGSELSELVVRACYQPLTILPTNKAVTTTPPGITTVIPPTTVTCGPDMWVCGSKCAYRCDGTMDCDDGSDEEGCAFTSTTIAAQPIMTTKEFGQVLTSKAGISFKPVTAQQPVSMRTVEIQTTLPSVSAVTAQGTTPLLTAGTLPTTSTTAQPTFTTIMGTTLPSVSISATTVSTTTVCQNTNILDNLAVIPRSSISTNSSDYREVVENVRPSSPYTPLKVNEDVLDIQINTAGSSVVFVAMDTNLTDNVLNFTVTYRLVSSEEDIPLNNGQ</sequence>
<proteinExistence type="predicted"/>
<dbReference type="SMART" id="SM00216">
    <property type="entry name" value="VWD"/>
    <property type="match status" value="3"/>
</dbReference>
<feature type="chain" id="PRO_5044754486" description="SCO-spondin" evidence="8">
    <location>
        <begin position="26"/>
        <end position="2292"/>
    </location>
</feature>
<dbReference type="InterPro" id="IPR002919">
    <property type="entry name" value="TIL_dom"/>
</dbReference>
<feature type="disulfide bond" evidence="5">
    <location>
        <begin position="18"/>
        <end position="28"/>
    </location>
</feature>
<feature type="disulfide bond" evidence="6">
    <location>
        <begin position="1403"/>
        <end position="1415"/>
    </location>
</feature>
<evidence type="ECO:0000259" key="10">
    <source>
        <dbReference type="PROSITE" id="PS51233"/>
    </source>
</evidence>
<reference evidence="11 12" key="1">
    <citation type="submission" date="2024-11" db="EMBL/GenBank/DDBJ databases">
        <title>Chromosome-level genome assembly of the freshwater bivalve Anodonta woodiana.</title>
        <authorList>
            <person name="Chen X."/>
        </authorList>
    </citation>
    <scope>NUCLEOTIDE SEQUENCE [LARGE SCALE GENOMIC DNA]</scope>
    <source>
        <strain evidence="11">MN2024</strain>
        <tissue evidence="11">Gills</tissue>
    </source>
</reference>
<dbReference type="InterPro" id="IPR001846">
    <property type="entry name" value="VWF_type-D"/>
</dbReference>
<evidence type="ECO:0000256" key="6">
    <source>
        <dbReference type="PROSITE-ProRule" id="PRU00124"/>
    </source>
</evidence>
<evidence type="ECO:0008006" key="13">
    <source>
        <dbReference type="Google" id="ProtNLM"/>
    </source>
</evidence>
<dbReference type="InterPro" id="IPR050780">
    <property type="entry name" value="Mucin_vWF_Thrombospondin_sf"/>
</dbReference>
<dbReference type="SUPFAM" id="SSF57424">
    <property type="entry name" value="LDL receptor-like module"/>
    <property type="match status" value="6"/>
</dbReference>
<feature type="domain" description="EGF-like" evidence="9">
    <location>
        <begin position="14"/>
        <end position="46"/>
    </location>
</feature>
<dbReference type="Pfam" id="PF08742">
    <property type="entry name" value="C8"/>
    <property type="match status" value="3"/>
</dbReference>
<dbReference type="Gene3D" id="2.10.25.10">
    <property type="entry name" value="Laminin"/>
    <property type="match status" value="5"/>
</dbReference>
<dbReference type="Pfam" id="PF23244">
    <property type="entry name" value="VWF"/>
    <property type="match status" value="1"/>
</dbReference>
<dbReference type="Proteomes" id="UP001634394">
    <property type="component" value="Unassembled WGS sequence"/>
</dbReference>
<feature type="disulfide bond" evidence="6">
    <location>
        <begin position="1410"/>
        <end position="1428"/>
    </location>
</feature>
<comment type="caution">
    <text evidence="5">Lacks conserved residue(s) required for the propagation of feature annotation.</text>
</comment>
<keyword evidence="5" id="KW-0245">EGF-like domain</keyword>
<feature type="domain" description="VWFD" evidence="10">
    <location>
        <begin position="434"/>
        <end position="617"/>
    </location>
</feature>
<feature type="disulfide bond" evidence="6">
    <location>
        <begin position="1422"/>
        <end position="1437"/>
    </location>
</feature>
<dbReference type="Gene3D" id="4.10.400.10">
    <property type="entry name" value="Low-density Lipoprotein Receptor"/>
    <property type="match status" value="6"/>
</dbReference>
<feature type="disulfide bond" evidence="5">
    <location>
        <begin position="36"/>
        <end position="45"/>
    </location>
</feature>
<dbReference type="PROSITE" id="PS01209">
    <property type="entry name" value="LDLRA_1"/>
    <property type="match status" value="2"/>
</dbReference>